<comment type="caution">
    <text evidence="1">The sequence shown here is derived from an EMBL/GenBank/DDBJ whole genome shotgun (WGS) entry which is preliminary data.</text>
</comment>
<dbReference type="InterPro" id="IPR007325">
    <property type="entry name" value="KFase/CYL"/>
</dbReference>
<dbReference type="InterPro" id="IPR037175">
    <property type="entry name" value="KFase_sf"/>
</dbReference>
<dbReference type="GO" id="GO:0004061">
    <property type="term" value="F:arylformamidase activity"/>
    <property type="evidence" value="ECO:0007669"/>
    <property type="project" value="InterPro"/>
</dbReference>
<accession>A0A0V8IN04</accession>
<dbReference type="EMBL" id="LNQM01000004">
    <property type="protein sequence ID" value="KSU76135.1"/>
    <property type="molecule type" value="Genomic_DNA"/>
</dbReference>
<protein>
    <recommendedName>
        <fullName evidence="3">Cyclase</fullName>
    </recommendedName>
</protein>
<dbReference type="Gene3D" id="3.50.30.50">
    <property type="entry name" value="Putative cyclase"/>
    <property type="match status" value="1"/>
</dbReference>
<reference evidence="1 2" key="1">
    <citation type="journal article" date="2014" name="Arch. Microbiol.">
        <title>Arthrobacter enclensis sp. nov., isolated from sediment sample.</title>
        <authorList>
            <person name="Dastager S.G."/>
            <person name="Liu Q."/>
            <person name="Tang S.K."/>
            <person name="Krishnamurthi S."/>
            <person name="Lee J.C."/>
            <person name="Li W.J."/>
        </authorList>
    </citation>
    <scope>NUCLEOTIDE SEQUENCE [LARGE SCALE GENOMIC DNA]</scope>
    <source>
        <strain evidence="1 2">NIO-1008</strain>
    </source>
</reference>
<dbReference type="RefSeq" id="WP_058268427.1">
    <property type="nucleotide sequence ID" value="NZ_FMAZ01000004.1"/>
</dbReference>
<dbReference type="OrthoDB" id="7067800at2"/>
<evidence type="ECO:0000313" key="1">
    <source>
        <dbReference type="EMBL" id="KSU76135.1"/>
    </source>
</evidence>
<gene>
    <name evidence="1" type="ORF">AS031_12295</name>
</gene>
<evidence type="ECO:0008006" key="3">
    <source>
        <dbReference type="Google" id="ProtNLM"/>
    </source>
</evidence>
<dbReference type="Pfam" id="PF04199">
    <property type="entry name" value="Cyclase"/>
    <property type="match status" value="1"/>
</dbReference>
<proteinExistence type="predicted"/>
<name>A0A0V8IN04_9MICC</name>
<dbReference type="GO" id="GO:0019441">
    <property type="term" value="P:L-tryptophan catabolic process to kynurenine"/>
    <property type="evidence" value="ECO:0007669"/>
    <property type="project" value="InterPro"/>
</dbReference>
<keyword evidence="2" id="KW-1185">Reference proteome</keyword>
<dbReference type="PANTHER" id="PTHR34861:SF11">
    <property type="entry name" value="CYCLASE"/>
    <property type="match status" value="1"/>
</dbReference>
<dbReference type="AlphaFoldDB" id="A0A0V8IN04"/>
<sequence length="327" mass="35902">MSSFNGMYPDFAGLLQREGSLAGTSWGLFPHPTRGTPSFITPDTLLHARECIHTGTIFGLDYPADAFHPGMSLKRGAPKHTIYSSHPAHRDDFLDGYYLQGSSQVDGLRHRRADDVGFYNGTPDERVVEGTPDLGIQEWADEPIVGRAVLVDLDGYRTTQGSPIDHTAGEPLGLELIEAALAAQHSTLRQGDILLLHTGWCEWFLNLPTAEKQRVRDSRKATGIAQSRKFVAWAWDQRLALLAADNFALECLPAVPDSPYRDSAFNDHGMMHQQLLAKLGMPLGELWRLGPLARHMRSAGRWDAFISIKPLNITGGTGSPANATAIL</sequence>
<dbReference type="PANTHER" id="PTHR34861">
    <property type="match status" value="1"/>
</dbReference>
<dbReference type="Proteomes" id="UP000053199">
    <property type="component" value="Unassembled WGS sequence"/>
</dbReference>
<organism evidence="1 2">
    <name type="scientific">Pseudarthrobacter enclensis</name>
    <dbReference type="NCBI Taxonomy" id="993070"/>
    <lineage>
        <taxon>Bacteria</taxon>
        <taxon>Bacillati</taxon>
        <taxon>Actinomycetota</taxon>
        <taxon>Actinomycetes</taxon>
        <taxon>Micrococcales</taxon>
        <taxon>Micrococcaceae</taxon>
        <taxon>Pseudarthrobacter</taxon>
    </lineage>
</organism>
<evidence type="ECO:0000313" key="2">
    <source>
        <dbReference type="Proteomes" id="UP000053199"/>
    </source>
</evidence>
<dbReference type="SUPFAM" id="SSF102198">
    <property type="entry name" value="Putative cyclase"/>
    <property type="match status" value="1"/>
</dbReference>
<dbReference type="STRING" id="993070.AS031_12295"/>